<sequence length="542" mass="61061">MSNFDNDNNKLEMLRPAINGEMLLELTPRPAIDESPNRPLQRIARRTSSSGGRRRPRTKASSSSQNPSQSPNQGISTAVDNQQTGPLLRFRACEPRVRVEDAWQAGRSTARREPPSLNVQSHDQGLEMLQNSRLDVEWNSFDVSSHWDLSPMGNPAWPLEAPLAPARERELINHWATNLAHKLIPIRSPANPFLTTVSPMALEGSRLAKTRSTSTVALFHAVCAISAAHQANLRSTHAHAGYADLMLRHKQLSFHHLMQSMNCRDHDERMASLATLCLWILTHFVTGTAGAWREVVKVTRDLLDDTSMATWRQSTTAALTYESYSSTFATVLAQYLGRLDAPVPMKTYLPDVELSKSQIMPVRSLELVCSFNAKLVHSSILAEEDLDQLEIEFALSTPEPSVDYDASNAESAMVHHHRSLFYHACLLYFKGNSGRRSPEEDVQNLVARCLDHMEHLESLQKNSSPKAWIYATVAFEARMPELRDRARLLFSRRKSLGIATWDTLLLAVEEVWKRRDLAATGVSPEPWTRVLSRMPEFDVILY</sequence>
<comment type="caution">
    <text evidence="4">The sequence shown here is derived from an EMBL/GenBank/DDBJ whole genome shotgun (WGS) entry which is preliminary data.</text>
</comment>
<evidence type="ECO:0000313" key="5">
    <source>
        <dbReference type="Proteomes" id="UP001240678"/>
    </source>
</evidence>
<evidence type="ECO:0000256" key="1">
    <source>
        <dbReference type="ARBA" id="ARBA00004123"/>
    </source>
</evidence>
<feature type="compositionally biased region" description="Low complexity" evidence="3">
    <location>
        <begin position="61"/>
        <end position="73"/>
    </location>
</feature>
<keyword evidence="5" id="KW-1185">Reference proteome</keyword>
<gene>
    <name evidence="4" type="ORF">CCOS01_06965</name>
</gene>
<dbReference type="AlphaFoldDB" id="A0AAI9Z0I6"/>
<evidence type="ECO:0000313" key="4">
    <source>
        <dbReference type="EMBL" id="KAK1529131.1"/>
    </source>
</evidence>
<proteinExistence type="predicted"/>
<dbReference type="EMBL" id="MOOE01000006">
    <property type="protein sequence ID" value="KAK1529131.1"/>
    <property type="molecule type" value="Genomic_DNA"/>
</dbReference>
<dbReference type="InterPro" id="IPR021858">
    <property type="entry name" value="Fun_TF"/>
</dbReference>
<dbReference type="PANTHER" id="PTHR37534">
    <property type="entry name" value="TRANSCRIPTIONAL ACTIVATOR PROTEIN UGA3"/>
    <property type="match status" value="1"/>
</dbReference>
<feature type="region of interest" description="Disordered" evidence="3">
    <location>
        <begin position="28"/>
        <end position="85"/>
    </location>
</feature>
<dbReference type="Proteomes" id="UP001240678">
    <property type="component" value="Unassembled WGS sequence"/>
</dbReference>
<evidence type="ECO:0000256" key="3">
    <source>
        <dbReference type="SAM" id="MobiDB-lite"/>
    </source>
</evidence>
<reference evidence="4 5" key="1">
    <citation type="submission" date="2016-10" db="EMBL/GenBank/DDBJ databases">
        <title>The genome sequence of Colletotrichum fioriniae PJ7.</title>
        <authorList>
            <person name="Baroncelli R."/>
        </authorList>
    </citation>
    <scope>NUCLEOTIDE SEQUENCE [LARGE SCALE GENOMIC DNA]</scope>
    <source>
        <strain evidence="4 5">IMI 309622</strain>
    </source>
</reference>
<dbReference type="GeneID" id="85338679"/>
<name>A0AAI9Z0I6_9PEZI</name>
<evidence type="ECO:0000256" key="2">
    <source>
        <dbReference type="ARBA" id="ARBA00023242"/>
    </source>
</evidence>
<protein>
    <submittedName>
        <fullName evidence="4">Uncharacterized protein</fullName>
    </submittedName>
</protein>
<dbReference type="Pfam" id="PF11951">
    <property type="entry name" value="Fungal_trans_2"/>
    <property type="match status" value="2"/>
</dbReference>
<dbReference type="GO" id="GO:0005634">
    <property type="term" value="C:nucleus"/>
    <property type="evidence" value="ECO:0007669"/>
    <property type="project" value="UniProtKB-SubCell"/>
</dbReference>
<organism evidence="4 5">
    <name type="scientific">Colletotrichum costaricense</name>
    <dbReference type="NCBI Taxonomy" id="1209916"/>
    <lineage>
        <taxon>Eukaryota</taxon>
        <taxon>Fungi</taxon>
        <taxon>Dikarya</taxon>
        <taxon>Ascomycota</taxon>
        <taxon>Pezizomycotina</taxon>
        <taxon>Sordariomycetes</taxon>
        <taxon>Hypocreomycetidae</taxon>
        <taxon>Glomerellales</taxon>
        <taxon>Glomerellaceae</taxon>
        <taxon>Colletotrichum</taxon>
        <taxon>Colletotrichum acutatum species complex</taxon>
    </lineage>
</organism>
<feature type="compositionally biased region" description="Polar residues" evidence="3">
    <location>
        <begin position="74"/>
        <end position="85"/>
    </location>
</feature>
<accession>A0AAI9Z0I6</accession>
<keyword evidence="2" id="KW-0539">Nucleus</keyword>
<comment type="subcellular location">
    <subcellularLocation>
        <location evidence="1">Nucleus</location>
    </subcellularLocation>
</comment>
<dbReference type="PANTHER" id="PTHR37534:SF20">
    <property type="entry name" value="PRO1A C6 ZINK-FINGER PROTEIN"/>
    <property type="match status" value="1"/>
</dbReference>
<dbReference type="RefSeq" id="XP_060314832.1">
    <property type="nucleotide sequence ID" value="XM_060455132.1"/>
</dbReference>